<dbReference type="Pfam" id="PF10099">
    <property type="entry name" value="RskA_C"/>
    <property type="match status" value="1"/>
</dbReference>
<feature type="transmembrane region" description="Helical" evidence="1">
    <location>
        <begin position="87"/>
        <end position="107"/>
    </location>
</feature>
<protein>
    <submittedName>
        <fullName evidence="3">Anti-sigma factor</fullName>
    </submittedName>
</protein>
<keyword evidence="1" id="KW-1133">Transmembrane helix</keyword>
<dbReference type="InterPro" id="IPR018764">
    <property type="entry name" value="RskA_C"/>
</dbReference>
<keyword evidence="4" id="KW-1185">Reference proteome</keyword>
<dbReference type="Proteomes" id="UP000618952">
    <property type="component" value="Unassembled WGS sequence"/>
</dbReference>
<keyword evidence="1" id="KW-0472">Membrane</keyword>
<dbReference type="EMBL" id="JACLHY010000012">
    <property type="protein sequence ID" value="MBC8768935.1"/>
    <property type="molecule type" value="Genomic_DNA"/>
</dbReference>
<sequence length="262" mass="28991">MDTKEYIASGILELYVAGTLSDIENLEVYLNGEKYPEIKKEIEAIEASVLSLSRTISPGTKGFNDIRTRIAREGAPLTDEKKNNVSWTAYLGWAVALIFMAGLIWLYEQNNQLISDIEVVSLENITLERQITDSEISLEKTEELLKTIRDKNITVVPLGGQTVSPTSYAKAYWNKHEKKVFIDAQGLPDPPDGFVYQVWSLKLNPLTPTSMGLLENFIEDDNKVFALANPNESEAFGITLEPAGGSAAPNLEQLYTLGVATS</sequence>
<name>A0ABR7QNZ9_9FLAO</name>
<evidence type="ECO:0000313" key="4">
    <source>
        <dbReference type="Proteomes" id="UP000618952"/>
    </source>
</evidence>
<evidence type="ECO:0000259" key="2">
    <source>
        <dbReference type="Pfam" id="PF10099"/>
    </source>
</evidence>
<gene>
    <name evidence="3" type="ORF">H4O18_13110</name>
</gene>
<dbReference type="RefSeq" id="WP_187585305.1">
    <property type="nucleotide sequence ID" value="NZ_JACLHY010000012.1"/>
</dbReference>
<accession>A0ABR7QNZ9</accession>
<evidence type="ECO:0000313" key="3">
    <source>
        <dbReference type="EMBL" id="MBC8768935.1"/>
    </source>
</evidence>
<reference evidence="3 4" key="1">
    <citation type="submission" date="2020-08" db="EMBL/GenBank/DDBJ databases">
        <title>Arenibacter gaetbuli sp. nov., isolated from a sand dune.</title>
        <authorList>
            <person name="Park S."/>
            <person name="Yoon J.-H."/>
        </authorList>
    </citation>
    <scope>NUCLEOTIDE SEQUENCE [LARGE SCALE GENOMIC DNA]</scope>
    <source>
        <strain evidence="3 4">BSSL-BM3</strain>
    </source>
</reference>
<proteinExistence type="predicted"/>
<feature type="domain" description="Anti-sigma K factor RskA C-terminal" evidence="2">
    <location>
        <begin position="102"/>
        <end position="250"/>
    </location>
</feature>
<organism evidence="3 4">
    <name type="scientific">Arenibacter arenosicollis</name>
    <dbReference type="NCBI Taxonomy" id="2762274"/>
    <lineage>
        <taxon>Bacteria</taxon>
        <taxon>Pseudomonadati</taxon>
        <taxon>Bacteroidota</taxon>
        <taxon>Flavobacteriia</taxon>
        <taxon>Flavobacteriales</taxon>
        <taxon>Flavobacteriaceae</taxon>
        <taxon>Arenibacter</taxon>
    </lineage>
</organism>
<evidence type="ECO:0000256" key="1">
    <source>
        <dbReference type="SAM" id="Phobius"/>
    </source>
</evidence>
<comment type="caution">
    <text evidence="3">The sequence shown here is derived from an EMBL/GenBank/DDBJ whole genome shotgun (WGS) entry which is preliminary data.</text>
</comment>
<keyword evidence="1" id="KW-0812">Transmembrane</keyword>